<comment type="cofactor">
    <cofactor evidence="4">
        <name>Zn(2+)</name>
        <dbReference type="ChEBI" id="CHEBI:29105"/>
    </cofactor>
</comment>
<dbReference type="GO" id="GO:0046872">
    <property type="term" value="F:metal ion binding"/>
    <property type="evidence" value="ECO:0007669"/>
    <property type="project" value="UniProtKB-UniRule"/>
</dbReference>
<dbReference type="PIRSF" id="PIRSF001461">
    <property type="entry name" value="RPE"/>
    <property type="match status" value="1"/>
</dbReference>
<organism evidence="15 16">
    <name type="scientific">Candidatus Mediterraneibacter caccavium</name>
    <dbReference type="NCBI Taxonomy" id="2838661"/>
    <lineage>
        <taxon>Bacteria</taxon>
        <taxon>Bacillati</taxon>
        <taxon>Bacillota</taxon>
        <taxon>Clostridia</taxon>
        <taxon>Lachnospirales</taxon>
        <taxon>Lachnospiraceae</taxon>
        <taxon>Mediterraneibacter</taxon>
    </lineage>
</organism>
<comment type="cofactor">
    <cofactor evidence="2">
        <name>Mn(2+)</name>
        <dbReference type="ChEBI" id="CHEBI:29035"/>
    </cofactor>
</comment>
<accession>A0A9D1VZ60</accession>
<evidence type="ECO:0000256" key="11">
    <source>
        <dbReference type="PIRNR" id="PIRNR001461"/>
    </source>
</evidence>
<evidence type="ECO:0000256" key="7">
    <source>
        <dbReference type="ARBA" id="ARBA00013188"/>
    </source>
</evidence>
<dbReference type="GO" id="GO:0005737">
    <property type="term" value="C:cytoplasm"/>
    <property type="evidence" value="ECO:0007669"/>
    <property type="project" value="UniProtKB-ARBA"/>
</dbReference>
<comment type="cofactor">
    <cofactor evidence="5">
        <name>Fe(2+)</name>
        <dbReference type="ChEBI" id="CHEBI:29033"/>
    </cofactor>
</comment>
<evidence type="ECO:0000256" key="2">
    <source>
        <dbReference type="ARBA" id="ARBA00001936"/>
    </source>
</evidence>
<evidence type="ECO:0000256" key="8">
    <source>
        <dbReference type="ARBA" id="ARBA00022723"/>
    </source>
</evidence>
<dbReference type="Proteomes" id="UP000824243">
    <property type="component" value="Unassembled WGS sequence"/>
</dbReference>
<evidence type="ECO:0000256" key="6">
    <source>
        <dbReference type="ARBA" id="ARBA00009541"/>
    </source>
</evidence>
<comment type="catalytic activity">
    <reaction evidence="1 10 11">
        <text>D-ribulose 5-phosphate = D-xylulose 5-phosphate</text>
        <dbReference type="Rhea" id="RHEA:13677"/>
        <dbReference type="ChEBI" id="CHEBI:57737"/>
        <dbReference type="ChEBI" id="CHEBI:58121"/>
        <dbReference type="EC" id="5.1.3.1"/>
    </reaction>
</comment>
<feature type="active site" description="Proton donor" evidence="10 12">
    <location>
        <position position="176"/>
    </location>
</feature>
<name>A0A9D1VZ60_9FIRM</name>
<dbReference type="InterPro" id="IPR013785">
    <property type="entry name" value="Aldolase_TIM"/>
</dbReference>
<dbReference type="InterPro" id="IPR026019">
    <property type="entry name" value="Ribul_P_3_epim"/>
</dbReference>
<sequence>MRENILAPSMLSADFKILGEQLKQTEEAGAQYIHFDVMDGIFVPSISFGMPVLSSVKGFTDQVLDVHLMVTEPVRYVKEFAACGADIITIHLEACEDPGKTLDEIHACGVRAGISIKPGTPVEALLPYLEQADMFLIMSVEPGFGGQAFIPESLGRIRELRDMLDERGLEKDVEVDGGIYHSNVAEVLDAGANVIVSGSGVYKGDIRKNTAEFMEILRNHE</sequence>
<feature type="active site" description="Proton acceptor" evidence="10 12">
    <location>
        <position position="36"/>
    </location>
</feature>
<evidence type="ECO:0000256" key="3">
    <source>
        <dbReference type="ARBA" id="ARBA00001941"/>
    </source>
</evidence>
<keyword evidence="9 10" id="KW-0413">Isomerase</keyword>
<reference evidence="15" key="2">
    <citation type="submission" date="2021-04" db="EMBL/GenBank/DDBJ databases">
        <authorList>
            <person name="Gilroy R."/>
        </authorList>
    </citation>
    <scope>NUCLEOTIDE SEQUENCE</scope>
    <source>
        <strain evidence="15">ChiSjej5B23-15282</strain>
    </source>
</reference>
<dbReference type="Gene3D" id="3.20.20.70">
    <property type="entry name" value="Aldolase class I"/>
    <property type="match status" value="1"/>
</dbReference>
<evidence type="ECO:0000256" key="1">
    <source>
        <dbReference type="ARBA" id="ARBA00001782"/>
    </source>
</evidence>
<keyword evidence="13" id="KW-0464">Manganese</keyword>
<feature type="binding site" evidence="10 14">
    <location>
        <position position="9"/>
    </location>
    <ligand>
        <name>substrate</name>
    </ligand>
</feature>
<feature type="binding site" evidence="10 13">
    <location>
        <position position="67"/>
    </location>
    <ligand>
        <name>a divalent metal cation</name>
        <dbReference type="ChEBI" id="CHEBI:60240"/>
    </ligand>
</feature>
<dbReference type="HAMAP" id="MF_02227">
    <property type="entry name" value="RPE"/>
    <property type="match status" value="1"/>
</dbReference>
<dbReference type="InterPro" id="IPR011060">
    <property type="entry name" value="RibuloseP-bd_barrel"/>
</dbReference>
<dbReference type="InterPro" id="IPR000056">
    <property type="entry name" value="Ribul_P_3_epim-like"/>
</dbReference>
<comment type="similarity">
    <text evidence="6 10 11">Belongs to the ribulose-phosphate 3-epimerase family.</text>
</comment>
<feature type="binding site" evidence="14">
    <location>
        <position position="178"/>
    </location>
    <ligand>
        <name>substrate</name>
    </ligand>
</feature>
<feature type="binding site" evidence="10 14">
    <location>
        <begin position="143"/>
        <end position="146"/>
    </location>
    <ligand>
        <name>substrate</name>
    </ligand>
</feature>
<dbReference type="GO" id="GO:0006098">
    <property type="term" value="P:pentose-phosphate shunt"/>
    <property type="evidence" value="ECO:0007669"/>
    <property type="project" value="UniProtKB-UniRule"/>
</dbReference>
<comment type="caution">
    <text evidence="15">The sequence shown here is derived from an EMBL/GenBank/DDBJ whole genome shotgun (WGS) entry which is preliminary data.</text>
</comment>
<comment type="cofactor">
    <cofactor evidence="3">
        <name>Co(2+)</name>
        <dbReference type="ChEBI" id="CHEBI:48828"/>
    </cofactor>
</comment>
<keyword evidence="13" id="KW-0170">Cobalt</keyword>
<dbReference type="NCBIfam" id="NF004076">
    <property type="entry name" value="PRK05581.1-4"/>
    <property type="match status" value="1"/>
</dbReference>
<keyword evidence="8 10" id="KW-0479">Metal-binding</keyword>
<feature type="binding site" evidence="10">
    <location>
        <begin position="176"/>
        <end position="178"/>
    </location>
    <ligand>
        <name>substrate</name>
    </ligand>
</feature>
<dbReference type="EC" id="5.1.3.1" evidence="7 10"/>
<dbReference type="GO" id="GO:0004750">
    <property type="term" value="F:D-ribulose-phosphate 3-epimerase activity"/>
    <property type="evidence" value="ECO:0007669"/>
    <property type="project" value="UniProtKB-UniRule"/>
</dbReference>
<reference evidence="15" key="1">
    <citation type="journal article" date="2021" name="PeerJ">
        <title>Extensive microbial diversity within the chicken gut microbiome revealed by metagenomics and culture.</title>
        <authorList>
            <person name="Gilroy R."/>
            <person name="Ravi A."/>
            <person name="Getino M."/>
            <person name="Pursley I."/>
            <person name="Horton D.L."/>
            <person name="Alikhan N.F."/>
            <person name="Baker D."/>
            <person name="Gharbi K."/>
            <person name="Hall N."/>
            <person name="Watson M."/>
            <person name="Adriaenssens E.M."/>
            <person name="Foster-Nyarko E."/>
            <person name="Jarju S."/>
            <person name="Secka A."/>
            <person name="Antonio M."/>
            <person name="Oren A."/>
            <person name="Chaudhuri R.R."/>
            <person name="La Ragione R."/>
            <person name="Hildebrand F."/>
            <person name="Pallen M.J."/>
        </authorList>
    </citation>
    <scope>NUCLEOTIDE SEQUENCE</scope>
    <source>
        <strain evidence="15">ChiSjej5B23-15282</strain>
    </source>
</reference>
<comment type="cofactor">
    <cofactor evidence="10 13">
        <name>a divalent metal cation</name>
        <dbReference type="ChEBI" id="CHEBI:60240"/>
    </cofactor>
    <text evidence="10 13">Binds 1 divalent metal cation per subunit.</text>
</comment>
<dbReference type="CDD" id="cd00429">
    <property type="entry name" value="RPE"/>
    <property type="match status" value="1"/>
</dbReference>
<feature type="binding site" evidence="10 13">
    <location>
        <position position="36"/>
    </location>
    <ligand>
        <name>a divalent metal cation</name>
        <dbReference type="ChEBI" id="CHEBI:60240"/>
    </ligand>
</feature>
<evidence type="ECO:0000256" key="4">
    <source>
        <dbReference type="ARBA" id="ARBA00001947"/>
    </source>
</evidence>
<evidence type="ECO:0000256" key="5">
    <source>
        <dbReference type="ARBA" id="ARBA00001954"/>
    </source>
</evidence>
<dbReference type="GO" id="GO:0019323">
    <property type="term" value="P:pentose catabolic process"/>
    <property type="evidence" value="ECO:0007669"/>
    <property type="project" value="UniProtKB-UniRule"/>
</dbReference>
<evidence type="ECO:0000256" key="12">
    <source>
        <dbReference type="PIRSR" id="PIRSR001461-1"/>
    </source>
</evidence>
<evidence type="ECO:0000256" key="9">
    <source>
        <dbReference type="ARBA" id="ARBA00023235"/>
    </source>
</evidence>
<evidence type="ECO:0000313" key="16">
    <source>
        <dbReference type="Proteomes" id="UP000824243"/>
    </source>
</evidence>
<evidence type="ECO:0000256" key="10">
    <source>
        <dbReference type="HAMAP-Rule" id="MF_02227"/>
    </source>
</evidence>
<dbReference type="SUPFAM" id="SSF51366">
    <property type="entry name" value="Ribulose-phoshate binding barrel"/>
    <property type="match status" value="1"/>
</dbReference>
<evidence type="ECO:0000256" key="13">
    <source>
        <dbReference type="PIRSR" id="PIRSR001461-2"/>
    </source>
</evidence>
<dbReference type="EMBL" id="DXFA01000172">
    <property type="protein sequence ID" value="HIX49362.1"/>
    <property type="molecule type" value="Genomic_DNA"/>
</dbReference>
<comment type="function">
    <text evidence="10">Catalyzes the reversible epimerization of D-ribulose 5-phosphate to D-xylulose 5-phosphate.</text>
</comment>
<feature type="binding site" evidence="10 13">
    <location>
        <position position="176"/>
    </location>
    <ligand>
        <name>a divalent metal cation</name>
        <dbReference type="ChEBI" id="CHEBI:60240"/>
    </ligand>
</feature>
<keyword evidence="13" id="KW-0862">Zinc</keyword>
<dbReference type="AlphaFoldDB" id="A0A9D1VZ60"/>
<gene>
    <name evidence="10 15" type="primary">rpe</name>
    <name evidence="15" type="ORF">H9981_10205</name>
</gene>
<feature type="binding site" evidence="10 13">
    <location>
        <position position="34"/>
    </location>
    <ligand>
        <name>a divalent metal cation</name>
        <dbReference type="ChEBI" id="CHEBI:60240"/>
    </ligand>
</feature>
<dbReference type="PANTHER" id="PTHR11749">
    <property type="entry name" value="RIBULOSE-5-PHOSPHATE-3-EPIMERASE"/>
    <property type="match status" value="1"/>
</dbReference>
<feature type="binding site" evidence="10 14">
    <location>
        <begin position="198"/>
        <end position="199"/>
    </location>
    <ligand>
        <name>substrate</name>
    </ligand>
</feature>
<evidence type="ECO:0000313" key="15">
    <source>
        <dbReference type="EMBL" id="HIX49362.1"/>
    </source>
</evidence>
<protein>
    <recommendedName>
        <fullName evidence="7 10">Ribulose-phosphate 3-epimerase</fullName>
        <ecNumber evidence="7 10">5.1.3.1</ecNumber>
    </recommendedName>
</protein>
<keyword evidence="10 11" id="KW-0119">Carbohydrate metabolism</keyword>
<comment type="pathway">
    <text evidence="10">Carbohydrate degradation.</text>
</comment>
<feature type="binding site" evidence="10 14">
    <location>
        <position position="67"/>
    </location>
    <ligand>
        <name>substrate</name>
    </ligand>
</feature>
<dbReference type="FunFam" id="3.20.20.70:FF:000004">
    <property type="entry name" value="Ribulose-phosphate 3-epimerase"/>
    <property type="match status" value="1"/>
</dbReference>
<proteinExistence type="inferred from homology"/>
<dbReference type="NCBIfam" id="TIGR01163">
    <property type="entry name" value="rpe"/>
    <property type="match status" value="1"/>
</dbReference>
<dbReference type="Pfam" id="PF00834">
    <property type="entry name" value="Ribul_P_3_epim"/>
    <property type="match status" value="1"/>
</dbReference>
<evidence type="ECO:0000256" key="14">
    <source>
        <dbReference type="PIRSR" id="PIRSR001461-3"/>
    </source>
</evidence>